<dbReference type="InterPro" id="IPR050643">
    <property type="entry name" value="Periplasmic_pilus_chap"/>
</dbReference>
<dbReference type="Proteomes" id="UP000680116">
    <property type="component" value="Chromosome"/>
</dbReference>
<accession>A0ABM8UGF8</accession>
<dbReference type="RefSeq" id="WP_251370555.1">
    <property type="nucleotide sequence ID" value="NZ_OU015430.1"/>
</dbReference>
<proteinExistence type="predicted"/>
<name>A0ABM8UGF8_9GAMM</name>
<dbReference type="PANTHER" id="PTHR30251:SF4">
    <property type="entry name" value="SLR1668 PROTEIN"/>
    <property type="match status" value="1"/>
</dbReference>
<feature type="signal peptide" evidence="1">
    <location>
        <begin position="1"/>
        <end position="34"/>
    </location>
</feature>
<keyword evidence="1" id="KW-0732">Signal</keyword>
<dbReference type="PANTHER" id="PTHR30251">
    <property type="entry name" value="PILUS ASSEMBLY CHAPERONE"/>
    <property type="match status" value="1"/>
</dbReference>
<dbReference type="InterPro" id="IPR016147">
    <property type="entry name" value="Pili_assmbl_chaperone_N"/>
</dbReference>
<sequence length="255" mass="27466">MATDFSHAMSRRPPTAWARITLAALACFCIPAFAASLQVAPTLVELAASERGEAVWLTNTAADTPTRAQVRLFRWTQKNGEDILEPTSDLAISPPLTELAGGAQQLVRVIRTGPPPTGAEASYRIIVDEVPRAESSDQTGLNFLLRYSIPVFVLPVTEAPIGYDLAPRLESTGEQVMLVVTNRGLQHAQIADLSYVDRSGARHELMSGLVGYVLPGQTMRWSLPSAGRDYSGGSFKARINGEAVEQTLKLHPASG</sequence>
<gene>
    <name evidence="3" type="ORF">LYB30171_01733</name>
</gene>
<evidence type="ECO:0000313" key="4">
    <source>
        <dbReference type="Proteomes" id="UP000680116"/>
    </source>
</evidence>
<protein>
    <recommendedName>
        <fullName evidence="2">Pili assembly chaperone N-terminal domain-containing protein</fullName>
    </recommendedName>
</protein>
<evidence type="ECO:0000259" key="2">
    <source>
        <dbReference type="Pfam" id="PF00345"/>
    </source>
</evidence>
<feature type="domain" description="Pili assembly chaperone N-terminal" evidence="2">
    <location>
        <begin position="37"/>
        <end position="155"/>
    </location>
</feature>
<evidence type="ECO:0000256" key="1">
    <source>
        <dbReference type="SAM" id="SignalP"/>
    </source>
</evidence>
<feature type="chain" id="PRO_5046137133" description="Pili assembly chaperone N-terminal domain-containing protein" evidence="1">
    <location>
        <begin position="35"/>
        <end position="255"/>
    </location>
</feature>
<organism evidence="3 4">
    <name type="scientific">Novilysobacter luteus</name>
    <dbReference type="NCBI Taxonomy" id="2822368"/>
    <lineage>
        <taxon>Bacteria</taxon>
        <taxon>Pseudomonadati</taxon>
        <taxon>Pseudomonadota</taxon>
        <taxon>Gammaproteobacteria</taxon>
        <taxon>Lysobacterales</taxon>
        <taxon>Lysobacteraceae</taxon>
        <taxon>Novilysobacter</taxon>
    </lineage>
</organism>
<reference evidence="3 4" key="1">
    <citation type="submission" date="2021-04" db="EMBL/GenBank/DDBJ databases">
        <authorList>
            <person name="Rodrigo-Torres L."/>
            <person name="Arahal R. D."/>
            <person name="Lucena T."/>
        </authorList>
    </citation>
    <scope>NUCLEOTIDE SEQUENCE [LARGE SCALE GENOMIC DNA]</scope>
    <source>
        <strain evidence="3 4">CECT 30171</strain>
    </source>
</reference>
<dbReference type="Gene3D" id="2.60.40.10">
    <property type="entry name" value="Immunoglobulins"/>
    <property type="match status" value="1"/>
</dbReference>
<dbReference type="EMBL" id="OU015430">
    <property type="protein sequence ID" value="CAG4974709.1"/>
    <property type="molecule type" value="Genomic_DNA"/>
</dbReference>
<dbReference type="SUPFAM" id="SSF49354">
    <property type="entry name" value="PapD-like"/>
    <property type="match status" value="1"/>
</dbReference>
<keyword evidence="4" id="KW-1185">Reference proteome</keyword>
<dbReference type="Pfam" id="PF00345">
    <property type="entry name" value="PapD_N"/>
    <property type="match status" value="1"/>
</dbReference>
<dbReference type="InterPro" id="IPR013783">
    <property type="entry name" value="Ig-like_fold"/>
</dbReference>
<evidence type="ECO:0000313" key="3">
    <source>
        <dbReference type="EMBL" id="CAG4974709.1"/>
    </source>
</evidence>
<dbReference type="InterPro" id="IPR008962">
    <property type="entry name" value="PapD-like_sf"/>
</dbReference>